<evidence type="ECO:0000256" key="1">
    <source>
        <dbReference type="SAM" id="Phobius"/>
    </source>
</evidence>
<keyword evidence="1" id="KW-0472">Membrane</keyword>
<name>A0ABU8QKU1_9RHOB</name>
<organism evidence="3 4">
    <name type="scientific">Cognatishimia coralii</name>
    <dbReference type="NCBI Taxonomy" id="3083254"/>
    <lineage>
        <taxon>Bacteria</taxon>
        <taxon>Pseudomonadati</taxon>
        <taxon>Pseudomonadota</taxon>
        <taxon>Alphaproteobacteria</taxon>
        <taxon>Rhodobacterales</taxon>
        <taxon>Paracoccaceae</taxon>
        <taxon>Cognatishimia</taxon>
    </lineage>
</organism>
<protein>
    <submittedName>
        <fullName evidence="3">Shufflon system plasmid conjugative transfer pilus tip adhesin PilV</fullName>
    </submittedName>
</protein>
<dbReference type="EMBL" id="JBBGAZ010000015">
    <property type="protein sequence ID" value="MEJ5220018.1"/>
    <property type="molecule type" value="Genomic_DNA"/>
</dbReference>
<dbReference type="InterPro" id="IPR007001">
    <property type="entry name" value="Shufflon_N"/>
</dbReference>
<feature type="transmembrane region" description="Helical" evidence="1">
    <location>
        <begin position="21"/>
        <end position="42"/>
    </location>
</feature>
<evidence type="ECO:0000259" key="2">
    <source>
        <dbReference type="Pfam" id="PF04917"/>
    </source>
</evidence>
<gene>
    <name evidence="3" type="primary">pilV</name>
    <name evidence="3" type="ORF">WG622_17315</name>
</gene>
<evidence type="ECO:0000313" key="4">
    <source>
        <dbReference type="Proteomes" id="UP001368270"/>
    </source>
</evidence>
<keyword evidence="4" id="KW-1185">Reference proteome</keyword>
<dbReference type="Pfam" id="PF04917">
    <property type="entry name" value="Shufflon_N"/>
    <property type="match status" value="1"/>
</dbReference>
<feature type="domain" description="Bacterial shufflon protein N-terminal" evidence="2">
    <location>
        <begin position="158"/>
        <end position="282"/>
    </location>
</feature>
<evidence type="ECO:0000313" key="3">
    <source>
        <dbReference type="EMBL" id="MEJ5220018.1"/>
    </source>
</evidence>
<dbReference type="RefSeq" id="WP_339404662.1">
    <property type="nucleotide sequence ID" value="NZ_JBBGAZ010000015.1"/>
</dbReference>
<proteinExistence type="predicted"/>
<keyword evidence="1" id="KW-0812">Transmembrane</keyword>
<comment type="caution">
    <text evidence="3">The sequence shown here is derived from an EMBL/GenBank/DDBJ whole genome shotgun (WGS) entry which is preliminary data.</text>
</comment>
<sequence>MLNFNRVVNVGPRAPRKRRKGLGLVDAGFAVLLFTMTLPSVLEIIAQRQFEIAVLQEARQVGSVATQAALNFSSDFLTVASDTFNAANQMREHDIDTLMAGSSVALRAETSRRRPIRLISYAPSSDQLIVLAYASFSGTERTAAPFSAAGNVGWVAPSDPNAAVSEGLRLDLSAFQVVYTDLDVGDIVAVEYLSAGLNVDPYLHRVSVPGRTELNQMEVDLDLGGNSISDIGTLTAVELHVSGDLTTEQITGDLAVSGQFEVSGALISTGPITVSGDLNVANSLSAANLSVTNTISASNLTTDTLSTRTALMETMNVARDLRGDSVLADNFVASDATLGAVTGAQISIRNFGVSGVAQVDTVFTNSLSAGECTGC</sequence>
<keyword evidence="1" id="KW-1133">Transmembrane helix</keyword>
<accession>A0ABU8QKU1</accession>
<dbReference type="Proteomes" id="UP001368270">
    <property type="component" value="Unassembled WGS sequence"/>
</dbReference>
<reference evidence="3 4" key="1">
    <citation type="submission" date="2024-03" db="EMBL/GenBank/DDBJ databases">
        <title>Cognatishimia coralii sp. nov., a marine bacterium isolated from coral surrounding seawater.</title>
        <authorList>
            <person name="Liu X."/>
            <person name="Liu S."/>
            <person name="Sun H."/>
            <person name="Zhang Y."/>
        </authorList>
    </citation>
    <scope>NUCLEOTIDE SEQUENCE [LARGE SCALE GENOMIC DNA]</scope>
    <source>
        <strain evidence="3 4">D5M38</strain>
    </source>
</reference>